<dbReference type="EMBL" id="ABJB010770801">
    <property type="status" value="NOT_ANNOTATED_CDS"/>
    <property type="molecule type" value="Genomic_DNA"/>
</dbReference>
<dbReference type="OrthoDB" id="6513375at2759"/>
<dbReference type="AlphaFoldDB" id="B7PD95"/>
<dbReference type="EMBL" id="ABJB010733800">
    <property type="status" value="NOT_ANNOTATED_CDS"/>
    <property type="molecule type" value="Genomic_DNA"/>
</dbReference>
<dbReference type="InParanoid" id="B7PD95"/>
<dbReference type="VEuPathDB" id="VectorBase:ISCP_031412"/>
<dbReference type="Proteomes" id="UP000001555">
    <property type="component" value="Unassembled WGS sequence"/>
</dbReference>
<sequence>MEKTPDPCSQCNSWETVYASLKRKIFDTSLLIEKYKKVNDDILFCTDFLNPMFSHNGCLNKKVAELNILSQSLRADCTRYEQELCNALQEQEPLKQRCASLQAETAQHKIQKTALETTLESCKATIKQYEALLEAGEANEKPAKGPRGRQVSERFSF</sequence>
<feature type="region of interest" description="Disordered" evidence="1">
    <location>
        <begin position="137"/>
        <end position="157"/>
    </location>
</feature>
<evidence type="ECO:0000313" key="3">
    <source>
        <dbReference type="EnsemblMetazoa" id="ISCW016615-PA"/>
    </source>
</evidence>
<proteinExistence type="predicted"/>
<evidence type="ECO:0000256" key="1">
    <source>
        <dbReference type="SAM" id="MobiDB-lite"/>
    </source>
</evidence>
<keyword evidence="4" id="KW-1185">Reference proteome</keyword>
<protein>
    <submittedName>
        <fullName evidence="2 3">Uncharacterized protein</fullName>
    </submittedName>
</protein>
<reference evidence="3" key="2">
    <citation type="submission" date="2020-05" db="UniProtKB">
        <authorList>
            <consortium name="EnsemblMetazoa"/>
        </authorList>
    </citation>
    <scope>IDENTIFICATION</scope>
    <source>
        <strain evidence="3">wikel</strain>
    </source>
</reference>
<evidence type="ECO:0000313" key="4">
    <source>
        <dbReference type="Proteomes" id="UP000001555"/>
    </source>
</evidence>
<name>B7PD95_IXOSC</name>
<accession>B7PD95</accession>
<evidence type="ECO:0000313" key="2">
    <source>
        <dbReference type="EMBL" id="EEC04567.1"/>
    </source>
</evidence>
<dbReference type="EnsemblMetazoa" id="ISCW016615-RA">
    <property type="protein sequence ID" value="ISCW016615-PA"/>
    <property type="gene ID" value="ISCW016615"/>
</dbReference>
<organism>
    <name type="scientific">Ixodes scapularis</name>
    <name type="common">Black-legged tick</name>
    <name type="synonym">Deer tick</name>
    <dbReference type="NCBI Taxonomy" id="6945"/>
    <lineage>
        <taxon>Eukaryota</taxon>
        <taxon>Metazoa</taxon>
        <taxon>Ecdysozoa</taxon>
        <taxon>Arthropoda</taxon>
        <taxon>Chelicerata</taxon>
        <taxon>Arachnida</taxon>
        <taxon>Acari</taxon>
        <taxon>Parasitiformes</taxon>
        <taxon>Ixodida</taxon>
        <taxon>Ixodoidea</taxon>
        <taxon>Ixodidae</taxon>
        <taxon>Ixodinae</taxon>
        <taxon>Ixodes</taxon>
    </lineage>
</organism>
<dbReference type="VEuPathDB" id="VectorBase:ISCW016615"/>
<reference evidence="2 4" key="1">
    <citation type="submission" date="2008-03" db="EMBL/GenBank/DDBJ databases">
        <title>Annotation of Ixodes scapularis.</title>
        <authorList>
            <consortium name="Ixodes scapularis Genome Project Consortium"/>
            <person name="Caler E."/>
            <person name="Hannick L.I."/>
            <person name="Bidwell S."/>
            <person name="Joardar V."/>
            <person name="Thiagarajan M."/>
            <person name="Amedeo P."/>
            <person name="Galinsky K.J."/>
            <person name="Schobel S."/>
            <person name="Inman J."/>
            <person name="Hostetler J."/>
            <person name="Miller J."/>
            <person name="Hammond M."/>
            <person name="Megy K."/>
            <person name="Lawson D."/>
            <person name="Kodira C."/>
            <person name="Sutton G."/>
            <person name="Meyer J."/>
            <person name="Hill C.A."/>
            <person name="Birren B."/>
            <person name="Nene V."/>
            <person name="Collins F."/>
            <person name="Alarcon-Chaidez F."/>
            <person name="Wikel S."/>
            <person name="Strausberg R."/>
        </authorList>
    </citation>
    <scope>NUCLEOTIDE SEQUENCE [LARGE SCALE GENOMIC DNA]</scope>
    <source>
        <strain evidence="4">Wikel</strain>
        <strain evidence="2">Wikel colony</strain>
    </source>
</reference>
<dbReference type="PaxDb" id="6945-B7PD95"/>
<dbReference type="EMBL" id="ABJB010817622">
    <property type="status" value="NOT_ANNOTATED_CDS"/>
    <property type="molecule type" value="Genomic_DNA"/>
</dbReference>
<dbReference type="EMBL" id="DS688733">
    <property type="protein sequence ID" value="EEC04567.1"/>
    <property type="molecule type" value="Genomic_DNA"/>
</dbReference>
<dbReference type="VEuPathDB" id="VectorBase:ISCI016615"/>
<dbReference type="EMBL" id="ABJB010560619">
    <property type="status" value="NOT_ANNOTATED_CDS"/>
    <property type="molecule type" value="Genomic_DNA"/>
</dbReference>
<dbReference type="HOGENOM" id="CLU_1679874_0_0_1"/>
<gene>
    <name evidence="2" type="ORF">IscW_ISCW016615</name>
</gene>